<dbReference type="Proteomes" id="UP000180235">
    <property type="component" value="Chromosome"/>
</dbReference>
<keyword evidence="3" id="KW-1185">Reference proteome</keyword>
<name>A0A1J0AD70_9CYAN</name>
<dbReference type="KEGG" id="glt:GlitD10_1571"/>
<evidence type="ECO:0000313" key="2">
    <source>
        <dbReference type="EMBL" id="APB33894.1"/>
    </source>
</evidence>
<feature type="chain" id="PRO_5009608730" evidence="1">
    <location>
        <begin position="30"/>
        <end position="104"/>
    </location>
</feature>
<dbReference type="EMBL" id="CP017675">
    <property type="protein sequence ID" value="APB33894.1"/>
    <property type="molecule type" value="Genomic_DNA"/>
</dbReference>
<organism evidence="2 3">
    <name type="scientific">Gloeomargarita lithophora Alchichica-D10</name>
    <dbReference type="NCBI Taxonomy" id="1188229"/>
    <lineage>
        <taxon>Bacteria</taxon>
        <taxon>Bacillati</taxon>
        <taxon>Cyanobacteriota</taxon>
        <taxon>Cyanophyceae</taxon>
        <taxon>Gloeomargaritales</taxon>
        <taxon>Gloeomargaritaceae</taxon>
        <taxon>Gloeomargarita</taxon>
    </lineage>
</organism>
<reference evidence="2 3" key="1">
    <citation type="submission" date="2016-10" db="EMBL/GenBank/DDBJ databases">
        <title>Description of Gloeomargarita lithophora gen. nov., sp. nov., a thylakoid-bearing basal-branching cyanobacterium with intracellular carbonates, and proposal for Gloeomargaritales ord. nov.</title>
        <authorList>
            <person name="Moreira D."/>
            <person name="Tavera R."/>
            <person name="Benzerara K."/>
            <person name="Skouri-Panet F."/>
            <person name="Couradeau E."/>
            <person name="Gerard E."/>
            <person name="Loussert C."/>
            <person name="Novelo E."/>
            <person name="Zivanovic Y."/>
            <person name="Lopez-Garcia P."/>
        </authorList>
    </citation>
    <scope>NUCLEOTIDE SEQUENCE [LARGE SCALE GENOMIC DNA]</scope>
    <source>
        <strain evidence="2 3">D10</strain>
    </source>
</reference>
<keyword evidence="1" id="KW-0732">Signal</keyword>
<evidence type="ECO:0000256" key="1">
    <source>
        <dbReference type="SAM" id="SignalP"/>
    </source>
</evidence>
<feature type="signal peptide" evidence="1">
    <location>
        <begin position="1"/>
        <end position="29"/>
    </location>
</feature>
<protein>
    <submittedName>
        <fullName evidence="2">Uncharacterized protein</fullName>
    </submittedName>
</protein>
<proteinExistence type="predicted"/>
<accession>A0A1J0AD70</accession>
<dbReference type="AlphaFoldDB" id="A0A1J0AD70"/>
<sequence length="104" mass="11229">MKPFFMKPYAVPLALAWVSLGFAHAPVFAKPPQKPPEVIEPSGLEPIIGPSPELRREIESLNVPAQPTAIPPLEIQGTPPNTQEFEFRITPVEGPGRGSGPDPN</sequence>
<gene>
    <name evidence="2" type="ORF">GlitD10_1571</name>
</gene>
<evidence type="ECO:0000313" key="3">
    <source>
        <dbReference type="Proteomes" id="UP000180235"/>
    </source>
</evidence>